<keyword evidence="3" id="KW-1185">Reference proteome</keyword>
<sequence>MLALLGCTQAAQRRNSNVNEKIIGAKNIVKRQVEIACGKNEHCATWQKKGFCENTFYSLEFRKKWCGVPCGLCESDENDI</sequence>
<organism evidence="2 3">
    <name type="scientific">Cylicocyclus nassatus</name>
    <name type="common">Nematode worm</name>
    <dbReference type="NCBI Taxonomy" id="53992"/>
    <lineage>
        <taxon>Eukaryota</taxon>
        <taxon>Metazoa</taxon>
        <taxon>Ecdysozoa</taxon>
        <taxon>Nematoda</taxon>
        <taxon>Chromadorea</taxon>
        <taxon>Rhabditida</taxon>
        <taxon>Rhabditina</taxon>
        <taxon>Rhabditomorpha</taxon>
        <taxon>Strongyloidea</taxon>
        <taxon>Strongylidae</taxon>
        <taxon>Cylicocyclus</taxon>
    </lineage>
</organism>
<gene>
    <name evidence="2" type="ORF">CYNAS_LOCUS13760</name>
</gene>
<reference evidence="2" key="1">
    <citation type="submission" date="2023-07" db="EMBL/GenBank/DDBJ databases">
        <authorList>
            <consortium name="CYATHOMIX"/>
        </authorList>
    </citation>
    <scope>NUCLEOTIDE SEQUENCE</scope>
    <source>
        <strain evidence="2">N/A</strain>
    </source>
</reference>
<accession>A0AA36M9P3</accession>
<comment type="caution">
    <text evidence="2">The sequence shown here is derived from an EMBL/GenBank/DDBJ whole genome shotgun (WGS) entry which is preliminary data.</text>
</comment>
<dbReference type="Gene3D" id="1.10.10.1940">
    <property type="match status" value="1"/>
</dbReference>
<dbReference type="AlphaFoldDB" id="A0AA36M9P3"/>
<dbReference type="Pfam" id="PF01549">
    <property type="entry name" value="ShK"/>
    <property type="match status" value="1"/>
</dbReference>
<dbReference type="PANTHER" id="PTHR46707">
    <property type="entry name" value="PROTEIN CBG07468"/>
    <property type="match status" value="1"/>
</dbReference>
<dbReference type="InterPro" id="IPR003582">
    <property type="entry name" value="ShKT_dom"/>
</dbReference>
<feature type="domain" description="ShKT" evidence="1">
    <location>
        <begin position="36"/>
        <end position="74"/>
    </location>
</feature>
<dbReference type="SMART" id="SM00254">
    <property type="entry name" value="ShKT"/>
    <property type="match status" value="1"/>
</dbReference>
<dbReference type="EMBL" id="CATQJL010000305">
    <property type="protein sequence ID" value="CAJ0601777.1"/>
    <property type="molecule type" value="Genomic_DNA"/>
</dbReference>
<proteinExistence type="predicted"/>
<evidence type="ECO:0000259" key="1">
    <source>
        <dbReference type="SMART" id="SM00254"/>
    </source>
</evidence>
<dbReference type="PANTHER" id="PTHR46707:SF1">
    <property type="entry name" value="COEXPRESSED WITH POLYCYSTINS-RELATED"/>
    <property type="match status" value="1"/>
</dbReference>
<evidence type="ECO:0000313" key="3">
    <source>
        <dbReference type="Proteomes" id="UP001176961"/>
    </source>
</evidence>
<dbReference type="Proteomes" id="UP001176961">
    <property type="component" value="Unassembled WGS sequence"/>
</dbReference>
<name>A0AA36M9P3_CYLNA</name>
<protein>
    <recommendedName>
        <fullName evidence="1">ShKT domain-containing protein</fullName>
    </recommendedName>
</protein>
<evidence type="ECO:0000313" key="2">
    <source>
        <dbReference type="EMBL" id="CAJ0601777.1"/>
    </source>
</evidence>